<proteinExistence type="predicted"/>
<name>A0A165R0W2_9AGAM</name>
<dbReference type="Proteomes" id="UP000076761">
    <property type="component" value="Unassembled WGS sequence"/>
</dbReference>
<gene>
    <name evidence="1" type="ORF">NEOLEDRAFT_1018678</name>
</gene>
<feature type="non-terminal residue" evidence="1">
    <location>
        <position position="66"/>
    </location>
</feature>
<organism evidence="1 2">
    <name type="scientific">Neolentinus lepideus HHB14362 ss-1</name>
    <dbReference type="NCBI Taxonomy" id="1314782"/>
    <lineage>
        <taxon>Eukaryota</taxon>
        <taxon>Fungi</taxon>
        <taxon>Dikarya</taxon>
        <taxon>Basidiomycota</taxon>
        <taxon>Agaricomycotina</taxon>
        <taxon>Agaricomycetes</taxon>
        <taxon>Gloeophyllales</taxon>
        <taxon>Gloeophyllaceae</taxon>
        <taxon>Neolentinus</taxon>
    </lineage>
</organism>
<keyword evidence="2" id="KW-1185">Reference proteome</keyword>
<dbReference type="STRING" id="1314782.A0A165R0W2"/>
<dbReference type="AlphaFoldDB" id="A0A165R0W2"/>
<accession>A0A165R0W2</accession>
<dbReference type="EMBL" id="KV425588">
    <property type="protein sequence ID" value="KZT23152.1"/>
    <property type="molecule type" value="Genomic_DNA"/>
</dbReference>
<protein>
    <submittedName>
        <fullName evidence="1">Uncharacterized protein</fullName>
    </submittedName>
</protein>
<dbReference type="InParanoid" id="A0A165R0W2"/>
<evidence type="ECO:0000313" key="1">
    <source>
        <dbReference type="EMBL" id="KZT23152.1"/>
    </source>
</evidence>
<reference evidence="1 2" key="1">
    <citation type="journal article" date="2016" name="Mol. Biol. Evol.">
        <title>Comparative Genomics of Early-Diverging Mushroom-Forming Fungi Provides Insights into the Origins of Lignocellulose Decay Capabilities.</title>
        <authorList>
            <person name="Nagy L.G."/>
            <person name="Riley R."/>
            <person name="Tritt A."/>
            <person name="Adam C."/>
            <person name="Daum C."/>
            <person name="Floudas D."/>
            <person name="Sun H."/>
            <person name="Yadav J.S."/>
            <person name="Pangilinan J."/>
            <person name="Larsson K.H."/>
            <person name="Matsuura K."/>
            <person name="Barry K."/>
            <person name="Labutti K."/>
            <person name="Kuo R."/>
            <person name="Ohm R.A."/>
            <person name="Bhattacharya S.S."/>
            <person name="Shirouzu T."/>
            <person name="Yoshinaga Y."/>
            <person name="Martin F.M."/>
            <person name="Grigoriev I.V."/>
            <person name="Hibbett D.S."/>
        </authorList>
    </citation>
    <scope>NUCLEOTIDE SEQUENCE [LARGE SCALE GENOMIC DNA]</scope>
    <source>
        <strain evidence="1 2">HHB14362 ss-1</strain>
    </source>
</reference>
<feature type="non-terminal residue" evidence="1">
    <location>
        <position position="1"/>
    </location>
</feature>
<dbReference type="OrthoDB" id="3259294at2759"/>
<evidence type="ECO:0000313" key="2">
    <source>
        <dbReference type="Proteomes" id="UP000076761"/>
    </source>
</evidence>
<sequence>VIGGSLKDQEKARKVLTSIVNSLTVKMEIGAPMAAAYILGNPDHYTSHRFQPVYWKSYVSEVLKSY</sequence>